<comment type="function">
    <text evidence="1">VSG forms a coat on the surface of the parasite. The trypanosome evades the immune response of the host by expressing a series of antigenically distinct VSGs from an estimated 1000 VSG genes.</text>
</comment>
<accession>M4STZ8</accession>
<dbReference type="EMBL" id="KC611355">
    <property type="protein sequence ID" value="AGH58786.1"/>
    <property type="molecule type" value="Genomic_DNA"/>
</dbReference>
<dbReference type="VEuPathDB" id="TriTrypDB:Tb1125.9.17850"/>
<evidence type="ECO:0000256" key="6">
    <source>
        <dbReference type="ARBA" id="ARBA00023180"/>
    </source>
</evidence>
<dbReference type="SUPFAM" id="SSF118251">
    <property type="entry name" value="Variant surface glycoprotein MITAT 1.2, VSG 221, C-terminal domain"/>
    <property type="match status" value="1"/>
</dbReference>
<protein>
    <submittedName>
        <fullName evidence="9">Variant surface glycoprotein 2047</fullName>
    </submittedName>
</protein>
<evidence type="ECO:0000256" key="2">
    <source>
        <dbReference type="ARBA" id="ARBA00004609"/>
    </source>
</evidence>
<reference evidence="9" key="2">
    <citation type="journal article" date="2014" name="Mol. Biochem. Parasitol.">
        <title>Capturing the variant surface glycoprotein repertoire (the VSGnome) of Trypanosoma brucei Lister 427.</title>
        <authorList>
            <person name="Cross G.A."/>
            <person name="Kim H.S."/>
            <person name="Wickstead B."/>
        </authorList>
    </citation>
    <scope>NUCLEOTIDE SEQUENCE</scope>
    <source>
        <strain evidence="9">Lister 427</strain>
    </source>
</reference>
<proteinExistence type="predicted"/>
<keyword evidence="3" id="KW-1003">Cell membrane</keyword>
<evidence type="ECO:0000313" key="9">
    <source>
        <dbReference type="EMBL" id="AGH58786.1"/>
    </source>
</evidence>
<dbReference type="GO" id="GO:0005886">
    <property type="term" value="C:plasma membrane"/>
    <property type="evidence" value="ECO:0007669"/>
    <property type="project" value="UniProtKB-SubCell"/>
</dbReference>
<evidence type="ECO:0000256" key="5">
    <source>
        <dbReference type="ARBA" id="ARBA00023136"/>
    </source>
</evidence>
<feature type="compositionally biased region" description="Basic and acidic residues" evidence="8">
    <location>
        <begin position="199"/>
        <end position="210"/>
    </location>
</feature>
<dbReference type="InterPro" id="IPR027446">
    <property type="entry name" value="VSG_C_dom_sf"/>
</dbReference>
<evidence type="ECO:0000256" key="3">
    <source>
        <dbReference type="ARBA" id="ARBA00022475"/>
    </source>
</evidence>
<feature type="compositionally biased region" description="Polar residues" evidence="8">
    <location>
        <begin position="175"/>
        <end position="190"/>
    </location>
</feature>
<keyword evidence="6" id="KW-0325">Glycoprotein</keyword>
<organism evidence="9">
    <name type="scientific">Trypanosoma brucei</name>
    <dbReference type="NCBI Taxonomy" id="5691"/>
    <lineage>
        <taxon>Eukaryota</taxon>
        <taxon>Discoba</taxon>
        <taxon>Euglenozoa</taxon>
        <taxon>Kinetoplastea</taxon>
        <taxon>Metakinetoplastina</taxon>
        <taxon>Trypanosomatida</taxon>
        <taxon>Trypanosomatidae</taxon>
        <taxon>Trypanosoma</taxon>
    </lineage>
</organism>
<evidence type="ECO:0000256" key="4">
    <source>
        <dbReference type="ARBA" id="ARBA00022622"/>
    </source>
</evidence>
<dbReference type="VEuPathDB" id="TriTrypDB:Tb427_000184600"/>
<evidence type="ECO:0000256" key="1">
    <source>
        <dbReference type="ARBA" id="ARBA00002523"/>
    </source>
</evidence>
<dbReference type="GO" id="GO:0098552">
    <property type="term" value="C:side of membrane"/>
    <property type="evidence" value="ECO:0007669"/>
    <property type="project" value="UniProtKB-KW"/>
</dbReference>
<evidence type="ECO:0000256" key="7">
    <source>
        <dbReference type="ARBA" id="ARBA00023288"/>
    </source>
</evidence>
<evidence type="ECO:0000256" key="8">
    <source>
        <dbReference type="SAM" id="MobiDB-lite"/>
    </source>
</evidence>
<reference evidence="9" key="1">
    <citation type="submission" date="2013-02" db="EMBL/GenBank/DDBJ databases">
        <authorList>
            <person name="Cross G.A.M."/>
            <person name="Kim H.-S."/>
            <person name="Wickstead B."/>
        </authorList>
    </citation>
    <scope>NUCLEOTIDE SEQUENCE</scope>
    <source>
        <strain evidence="9">Lister 427</strain>
    </source>
</reference>
<keyword evidence="7" id="KW-0449">Lipoprotein</keyword>
<feature type="non-terminal residue" evidence="9">
    <location>
        <position position="1"/>
    </location>
</feature>
<dbReference type="VEuPathDB" id="TriTrypDB:Tb927.9.17850"/>
<keyword evidence="4" id="KW-0336">GPI-anchor</keyword>
<feature type="region of interest" description="Disordered" evidence="8">
    <location>
        <begin position="175"/>
        <end position="210"/>
    </location>
</feature>
<name>M4STZ8_9TRYP</name>
<keyword evidence="5" id="KW-0472">Membrane</keyword>
<dbReference type="AlphaFoldDB" id="M4STZ8"/>
<sequence length="426" mass="45931">ISADAQKYKIAAGIADSMDKRCLYMALHHKFRRLHQDQTARVKQANADVDAALLAISEHIGVLKATTALEKTTLKLDAASVHGNGNANNNIRIQLNPTTGNQELCTAVSQLTEISAGHANIKLMQLKEIKLSDIKNLAKNLFDQHVTLTGLSSCKQAAGYTSTFTTAITSCQDTGGSGLTATQKPTTPSYTAEPAPLFKGDDPSRDCDQAELTKGDSLDETKNLQHHLCKALKAHSVTVNTPTGLNGESLKDDVKLRVDVRNCVPALNGVKDTNNAEHNKAVVEFIKSGYGTDSIKFETNIQAPLSTMKASVRTASQTEKKEINKIATEEEATAALSDAEGIRNTRELEAQKKSEPIATADQKKVEEKCKGKPQGECKDEDGCEFKEEKCQAKVTTTTGTDGKTNTTGSNSFLINKAPLFLEVLTL</sequence>
<comment type="subcellular location">
    <subcellularLocation>
        <location evidence="2">Cell membrane</location>
        <topology evidence="2">Lipid-anchor</topology>
        <topology evidence="2">GPI-anchor</topology>
    </subcellularLocation>
</comment>